<evidence type="ECO:0000313" key="3">
    <source>
        <dbReference type="Proteomes" id="UP001345963"/>
    </source>
</evidence>
<gene>
    <name evidence="2" type="ORF">ATANTOWER_026647</name>
</gene>
<comment type="caution">
    <text evidence="2">The sequence shown here is derived from an EMBL/GenBank/DDBJ whole genome shotgun (WGS) entry which is preliminary data.</text>
</comment>
<reference evidence="2 3" key="1">
    <citation type="submission" date="2021-07" db="EMBL/GenBank/DDBJ databases">
        <authorList>
            <person name="Palmer J.M."/>
        </authorList>
    </citation>
    <scope>NUCLEOTIDE SEQUENCE [LARGE SCALE GENOMIC DNA]</scope>
    <source>
        <strain evidence="2 3">AT_MEX2019</strain>
        <tissue evidence="2">Muscle</tissue>
    </source>
</reference>
<evidence type="ECO:0000256" key="1">
    <source>
        <dbReference type="SAM" id="Phobius"/>
    </source>
</evidence>
<keyword evidence="3" id="KW-1185">Reference proteome</keyword>
<evidence type="ECO:0000313" key="2">
    <source>
        <dbReference type="EMBL" id="MED6238640.1"/>
    </source>
</evidence>
<feature type="transmembrane region" description="Helical" evidence="1">
    <location>
        <begin position="56"/>
        <end position="79"/>
    </location>
</feature>
<keyword evidence="1" id="KW-0472">Membrane</keyword>
<organism evidence="2 3">
    <name type="scientific">Ataeniobius toweri</name>
    <dbReference type="NCBI Taxonomy" id="208326"/>
    <lineage>
        <taxon>Eukaryota</taxon>
        <taxon>Metazoa</taxon>
        <taxon>Chordata</taxon>
        <taxon>Craniata</taxon>
        <taxon>Vertebrata</taxon>
        <taxon>Euteleostomi</taxon>
        <taxon>Actinopterygii</taxon>
        <taxon>Neopterygii</taxon>
        <taxon>Teleostei</taxon>
        <taxon>Neoteleostei</taxon>
        <taxon>Acanthomorphata</taxon>
        <taxon>Ovalentaria</taxon>
        <taxon>Atherinomorphae</taxon>
        <taxon>Cyprinodontiformes</taxon>
        <taxon>Goodeidae</taxon>
        <taxon>Ataeniobius</taxon>
    </lineage>
</organism>
<dbReference type="EMBL" id="JAHUTI010020304">
    <property type="protein sequence ID" value="MED6238640.1"/>
    <property type="molecule type" value="Genomic_DNA"/>
</dbReference>
<dbReference type="Proteomes" id="UP001345963">
    <property type="component" value="Unassembled WGS sequence"/>
</dbReference>
<proteinExistence type="predicted"/>
<name>A0ABU7AL91_9TELE</name>
<keyword evidence="1" id="KW-1133">Transmembrane helix</keyword>
<keyword evidence="1" id="KW-0812">Transmembrane</keyword>
<protein>
    <submittedName>
        <fullName evidence="2">Uncharacterized protein</fullName>
    </submittedName>
</protein>
<sequence length="121" mass="14148">MLCQIKLVDIFEVYERENKTYVPDSVNQILMFKGCPYPILWKYTYCSYNKTSEASFIFHVTAAVHFPAIFCCFSVSLVLENIFQRNARVFPPLTTEQNLKPVRKNRPVFALHCKCVITLKE</sequence>
<accession>A0ABU7AL91</accession>